<evidence type="ECO:0000259" key="9">
    <source>
        <dbReference type="PROSITE" id="PS50850"/>
    </source>
</evidence>
<dbReference type="EMBL" id="LPNM01000005">
    <property type="protein sequence ID" value="OEJ88297.1"/>
    <property type="molecule type" value="Genomic_DNA"/>
</dbReference>
<organism evidence="10 11">
    <name type="scientific">Hanseniaspora osmophila</name>
    <dbReference type="NCBI Taxonomy" id="56408"/>
    <lineage>
        <taxon>Eukaryota</taxon>
        <taxon>Fungi</taxon>
        <taxon>Dikarya</taxon>
        <taxon>Ascomycota</taxon>
        <taxon>Saccharomycotina</taxon>
        <taxon>Saccharomycetes</taxon>
        <taxon>Saccharomycodales</taxon>
        <taxon>Saccharomycodaceae</taxon>
        <taxon>Hanseniaspora</taxon>
    </lineage>
</organism>
<feature type="transmembrane region" description="Helical" evidence="8">
    <location>
        <begin position="362"/>
        <end position="383"/>
    </location>
</feature>
<keyword evidence="11" id="KW-1185">Reference proteome</keyword>
<dbReference type="STRING" id="56408.A0A1E5RN32"/>
<feature type="transmembrane region" description="Helical" evidence="8">
    <location>
        <begin position="74"/>
        <end position="98"/>
    </location>
</feature>
<dbReference type="SUPFAM" id="SSF103473">
    <property type="entry name" value="MFS general substrate transporter"/>
    <property type="match status" value="1"/>
</dbReference>
<dbReference type="Pfam" id="PF07690">
    <property type="entry name" value="MFS_1"/>
    <property type="match status" value="1"/>
</dbReference>
<feature type="compositionally biased region" description="Acidic residues" evidence="7">
    <location>
        <begin position="582"/>
        <end position="592"/>
    </location>
</feature>
<dbReference type="InParanoid" id="A0A1E5RN32"/>
<dbReference type="GO" id="GO:0005886">
    <property type="term" value="C:plasma membrane"/>
    <property type="evidence" value="ECO:0007669"/>
    <property type="project" value="TreeGrafter"/>
</dbReference>
<comment type="subcellular location">
    <subcellularLocation>
        <location evidence="1">Membrane</location>
        <topology evidence="1">Multi-pass membrane protein</topology>
    </subcellularLocation>
</comment>
<feature type="compositionally biased region" description="Basic and acidic residues" evidence="7">
    <location>
        <begin position="564"/>
        <end position="575"/>
    </location>
</feature>
<dbReference type="AlphaFoldDB" id="A0A1E5RN32"/>
<keyword evidence="3 8" id="KW-0812">Transmembrane</keyword>
<comment type="caution">
    <text evidence="10">The sequence shown here is derived from an EMBL/GenBank/DDBJ whole genome shotgun (WGS) entry which is preliminary data.</text>
</comment>
<feature type="transmembrane region" description="Helical" evidence="8">
    <location>
        <begin position="507"/>
        <end position="527"/>
    </location>
</feature>
<feature type="transmembrane region" description="Helical" evidence="8">
    <location>
        <begin position="236"/>
        <end position="257"/>
    </location>
</feature>
<comment type="similarity">
    <text evidence="6">Belongs to the major facilitator superfamily. CAR1 family.</text>
</comment>
<evidence type="ECO:0000256" key="6">
    <source>
        <dbReference type="ARBA" id="ARBA00038347"/>
    </source>
</evidence>
<dbReference type="InterPro" id="IPR020846">
    <property type="entry name" value="MFS_dom"/>
</dbReference>
<dbReference type="FunCoup" id="A0A1E5RN32">
    <property type="interactions" value="53"/>
</dbReference>
<dbReference type="Gene3D" id="1.20.1250.20">
    <property type="entry name" value="MFS general substrate transporter like domains"/>
    <property type="match status" value="1"/>
</dbReference>
<feature type="transmembrane region" description="Helical" evidence="8">
    <location>
        <begin position="324"/>
        <end position="342"/>
    </location>
</feature>
<feature type="transmembrane region" description="Helical" evidence="8">
    <location>
        <begin position="416"/>
        <end position="435"/>
    </location>
</feature>
<evidence type="ECO:0000256" key="3">
    <source>
        <dbReference type="ARBA" id="ARBA00022692"/>
    </source>
</evidence>
<dbReference type="GO" id="GO:0022857">
    <property type="term" value="F:transmembrane transporter activity"/>
    <property type="evidence" value="ECO:0007669"/>
    <property type="project" value="InterPro"/>
</dbReference>
<feature type="domain" description="Major facilitator superfamily (MFS) profile" evidence="9">
    <location>
        <begin position="76"/>
        <end position="533"/>
    </location>
</feature>
<feature type="transmembrane region" description="Helical" evidence="8">
    <location>
        <begin position="142"/>
        <end position="160"/>
    </location>
</feature>
<evidence type="ECO:0000313" key="10">
    <source>
        <dbReference type="EMBL" id="OEJ88297.1"/>
    </source>
</evidence>
<keyword evidence="5 8" id="KW-0472">Membrane</keyword>
<gene>
    <name evidence="10" type="ORF">AWRI3579_g806</name>
</gene>
<dbReference type="PANTHER" id="PTHR23502:SF51">
    <property type="entry name" value="QUINIDINE RESISTANCE PROTEIN 1-RELATED"/>
    <property type="match status" value="1"/>
</dbReference>
<keyword evidence="4 8" id="KW-1133">Transmembrane helix</keyword>
<evidence type="ECO:0000313" key="11">
    <source>
        <dbReference type="Proteomes" id="UP000095728"/>
    </source>
</evidence>
<evidence type="ECO:0000256" key="4">
    <source>
        <dbReference type="ARBA" id="ARBA00022989"/>
    </source>
</evidence>
<evidence type="ECO:0000256" key="8">
    <source>
        <dbReference type="SAM" id="Phobius"/>
    </source>
</evidence>
<evidence type="ECO:0000256" key="1">
    <source>
        <dbReference type="ARBA" id="ARBA00004141"/>
    </source>
</evidence>
<feature type="region of interest" description="Disordered" evidence="7">
    <location>
        <begin position="553"/>
        <end position="592"/>
    </location>
</feature>
<dbReference type="PANTHER" id="PTHR23502">
    <property type="entry name" value="MAJOR FACILITATOR SUPERFAMILY"/>
    <property type="match status" value="1"/>
</dbReference>
<feature type="transmembrane region" description="Helical" evidence="8">
    <location>
        <begin position="110"/>
        <end position="130"/>
    </location>
</feature>
<dbReference type="CDD" id="cd17323">
    <property type="entry name" value="MFS_Tpo1_MDR_like"/>
    <property type="match status" value="1"/>
</dbReference>
<dbReference type="PROSITE" id="PS50850">
    <property type="entry name" value="MFS"/>
    <property type="match status" value="1"/>
</dbReference>
<proteinExistence type="inferred from homology"/>
<dbReference type="Proteomes" id="UP000095728">
    <property type="component" value="Unassembled WGS sequence"/>
</dbReference>
<protein>
    <submittedName>
        <fullName evidence="10">Putative transporter AQR1</fullName>
    </submittedName>
</protein>
<name>A0A1E5RN32_9ASCO</name>
<accession>A0A1E5RN32</accession>
<reference evidence="11" key="1">
    <citation type="journal article" date="2016" name="Genome Announc.">
        <title>Genome sequences of three species of Hanseniaspora isolated from spontaneous wine fermentations.</title>
        <authorList>
            <person name="Sternes P.R."/>
            <person name="Lee D."/>
            <person name="Kutyna D.R."/>
            <person name="Borneman A.R."/>
        </authorList>
    </citation>
    <scope>NUCLEOTIDE SEQUENCE [LARGE SCALE GENOMIC DNA]</scope>
    <source>
        <strain evidence="11">AWRI3579</strain>
    </source>
</reference>
<evidence type="ECO:0000256" key="2">
    <source>
        <dbReference type="ARBA" id="ARBA00022448"/>
    </source>
</evidence>
<dbReference type="InterPro" id="IPR036259">
    <property type="entry name" value="MFS_trans_sf"/>
</dbReference>
<feature type="transmembrane region" description="Helical" evidence="8">
    <location>
        <begin position="199"/>
        <end position="224"/>
    </location>
</feature>
<evidence type="ECO:0000256" key="5">
    <source>
        <dbReference type="ARBA" id="ARBA00023136"/>
    </source>
</evidence>
<dbReference type="OrthoDB" id="440553at2759"/>
<sequence>MSNSQVFDIVDKNNTLEQQQDMQDLQHDLQDLQDLQQAQHPQLQNDDEQSVQLTNYSVPSSPPPSSLLTNPQKWATVFLLVADGFWSSLGGPILFPCMKYLEKYLHKTETEINISVLLYFIAQGLSPSIFANLSDVYGRRPVIVQALLLYTVFSVGIANLKNYATLMVLRFFQGCAISSCIPINSGVASDISDKATRGLFTGATAGLTLIGQALGPLIACLIINDDFQNAAEPWRAVFYFLTIGAGITFLTHSFFLVETNKKIVGNLSIKPKKWYNRAPVLMFMKKQLKFDNPDTETLVVPPKNGKGAKIDFTSPFKICCHPEVFLTLLPGGLQFALWTINLNTIASSLSEAPYNYSIKKIGLIYLAPGLSGILGSIITGRFIDFMYKKSIRSFNMKKEKGLLPPNADFNLIRARVIISMPQNFLSVVAYILFGWSVTKHWPVPVTVVMSSLGSYASMATLATSSALLVDLYPTQASSATASYNMIRCLLAALFTGVLDLMNKKITIGGTFTLLSALVLVGNFVMFIPMKYGMQWKKDRLLKNLKRDEANLRKEEMTPTPTYCSEKDVRSLHEDTPSSETEICSEEDEYIKK</sequence>
<evidence type="ECO:0000256" key="7">
    <source>
        <dbReference type="SAM" id="MobiDB-lite"/>
    </source>
</evidence>
<dbReference type="InterPro" id="IPR011701">
    <property type="entry name" value="MFS"/>
</dbReference>
<keyword evidence="2" id="KW-0813">Transport</keyword>